<dbReference type="WBParaSite" id="PSU_v2.g19978.t1">
    <property type="protein sequence ID" value="PSU_v2.g19978.t1"/>
    <property type="gene ID" value="PSU_v2.g19978"/>
</dbReference>
<accession>A0A914YRH0</accession>
<evidence type="ECO:0000313" key="2">
    <source>
        <dbReference type="WBParaSite" id="PSU_v2.g19978.t1"/>
    </source>
</evidence>
<keyword evidence="1" id="KW-1185">Reference proteome</keyword>
<dbReference type="AlphaFoldDB" id="A0A914YRH0"/>
<reference evidence="2" key="1">
    <citation type="submission" date="2022-11" db="UniProtKB">
        <authorList>
            <consortium name="WormBaseParasite"/>
        </authorList>
    </citation>
    <scope>IDENTIFICATION</scope>
</reference>
<dbReference type="Proteomes" id="UP000887577">
    <property type="component" value="Unplaced"/>
</dbReference>
<evidence type="ECO:0000313" key="1">
    <source>
        <dbReference type="Proteomes" id="UP000887577"/>
    </source>
</evidence>
<name>A0A914YRH0_9BILA</name>
<sequence>MEKDVVPVSIKRIGAALTGKTRIIALELKSKADRNKLLKNAREVIKADAKLSNAKVFFNKSLPKNEQSIQYALRKEMKEQRTKGISCKISNNQLIDTVSSFTISCEANDKAKEYYDHLYSFRPRGISTASSVFGFSR</sequence>
<proteinExistence type="predicted"/>
<protein>
    <submittedName>
        <fullName evidence="2">Uncharacterized protein</fullName>
    </submittedName>
</protein>
<organism evidence="1 2">
    <name type="scientific">Panagrolaimus superbus</name>
    <dbReference type="NCBI Taxonomy" id="310955"/>
    <lineage>
        <taxon>Eukaryota</taxon>
        <taxon>Metazoa</taxon>
        <taxon>Ecdysozoa</taxon>
        <taxon>Nematoda</taxon>
        <taxon>Chromadorea</taxon>
        <taxon>Rhabditida</taxon>
        <taxon>Tylenchina</taxon>
        <taxon>Panagrolaimomorpha</taxon>
        <taxon>Panagrolaimoidea</taxon>
        <taxon>Panagrolaimidae</taxon>
        <taxon>Panagrolaimus</taxon>
    </lineage>
</organism>